<dbReference type="Gene3D" id="1.25.40.470">
    <property type="match status" value="1"/>
</dbReference>
<dbReference type="STRING" id="1344416.A0A139ARL8"/>
<dbReference type="SUPFAM" id="SSF48452">
    <property type="entry name" value="TPR-like"/>
    <property type="match status" value="2"/>
</dbReference>
<dbReference type="Pfam" id="PF24760">
    <property type="entry name" value="TPR_IF140_C"/>
    <property type="match status" value="1"/>
</dbReference>
<organism evidence="8 9">
    <name type="scientific">Gonapodya prolifera (strain JEL478)</name>
    <name type="common">Monoblepharis prolifera</name>
    <dbReference type="NCBI Taxonomy" id="1344416"/>
    <lineage>
        <taxon>Eukaryota</taxon>
        <taxon>Fungi</taxon>
        <taxon>Fungi incertae sedis</taxon>
        <taxon>Chytridiomycota</taxon>
        <taxon>Chytridiomycota incertae sedis</taxon>
        <taxon>Monoblepharidomycetes</taxon>
        <taxon>Monoblepharidales</taxon>
        <taxon>Gonapodyaceae</taxon>
        <taxon>Gonapodya</taxon>
    </lineage>
</organism>
<evidence type="ECO:0000313" key="8">
    <source>
        <dbReference type="EMBL" id="KXS19349.1"/>
    </source>
</evidence>
<dbReference type="PANTHER" id="PTHR15722:SF7">
    <property type="entry name" value="INTRAFLAGELLAR TRANSPORT PROTEIN 140 HOMOLOG"/>
    <property type="match status" value="1"/>
</dbReference>
<dbReference type="EMBL" id="KQ965739">
    <property type="protein sequence ID" value="KXS19349.1"/>
    <property type="molecule type" value="Genomic_DNA"/>
</dbReference>
<dbReference type="OrthoDB" id="10258787at2759"/>
<evidence type="ECO:0000259" key="6">
    <source>
        <dbReference type="Pfam" id="PF24760"/>
    </source>
</evidence>
<evidence type="ECO:0000256" key="1">
    <source>
        <dbReference type="ARBA" id="ARBA00004138"/>
    </source>
</evidence>
<dbReference type="AlphaFoldDB" id="A0A139ARL8"/>
<evidence type="ECO:0000256" key="5">
    <source>
        <dbReference type="ARBA" id="ARBA00023273"/>
    </source>
</evidence>
<dbReference type="GO" id="GO:0030991">
    <property type="term" value="C:intraciliary transport particle A"/>
    <property type="evidence" value="ECO:0007669"/>
    <property type="project" value="TreeGrafter"/>
</dbReference>
<dbReference type="InterPro" id="IPR056168">
    <property type="entry name" value="TPR_IF140/IFT172/WDR19"/>
</dbReference>
<dbReference type="SUPFAM" id="SSF50978">
    <property type="entry name" value="WD40 repeat-like"/>
    <property type="match status" value="1"/>
</dbReference>
<dbReference type="Pfam" id="PF24762">
    <property type="entry name" value="TPR_IF140-IFT172"/>
    <property type="match status" value="1"/>
</dbReference>
<evidence type="ECO:0000256" key="4">
    <source>
        <dbReference type="ARBA" id="ARBA00023069"/>
    </source>
</evidence>
<accession>A0A139ARL8</accession>
<evidence type="ECO:0000259" key="7">
    <source>
        <dbReference type="Pfam" id="PF24762"/>
    </source>
</evidence>
<dbReference type="GO" id="GO:0036064">
    <property type="term" value="C:ciliary basal body"/>
    <property type="evidence" value="ECO:0007669"/>
    <property type="project" value="TreeGrafter"/>
</dbReference>
<name>A0A139ARL8_GONPJ</name>
<keyword evidence="4" id="KW-0969">Cilium</keyword>
<proteinExistence type="predicted"/>
<dbReference type="InterPro" id="IPR011990">
    <property type="entry name" value="TPR-like_helical_dom_sf"/>
</dbReference>
<dbReference type="GO" id="GO:0005930">
    <property type="term" value="C:axoneme"/>
    <property type="evidence" value="ECO:0007669"/>
    <property type="project" value="TreeGrafter"/>
</dbReference>
<dbReference type="InterPro" id="IPR036322">
    <property type="entry name" value="WD40_repeat_dom_sf"/>
</dbReference>
<protein>
    <submittedName>
        <fullName evidence="8">Uncharacterized protein</fullName>
    </submittedName>
</protein>
<dbReference type="PANTHER" id="PTHR15722">
    <property type="entry name" value="IFT140/172-RELATED"/>
    <property type="match status" value="1"/>
</dbReference>
<feature type="domain" description="IF140/IFT172/WDR19 TPR" evidence="7">
    <location>
        <begin position="503"/>
        <end position="989"/>
    </location>
</feature>
<evidence type="ECO:0000256" key="2">
    <source>
        <dbReference type="ARBA" id="ARBA00022574"/>
    </source>
</evidence>
<sequence length="1143" mass="127671">MAFAISFTNGTVAVWSDQDRTLKRLPQRNTRISCLSWSGSGELLMTCGVFYQEGDVAVWKMDVRLKPSLSACYHLKEAIVQCERDSNETVPSRCSIYLGGSSGGIYVADDNGHISLEATCKGAIQSFSFAREERLLYVLSSSNFIYRFDTGKRFSLQAQLRIAFGGETGLLSEWVKPGWLAFSRGSNVHICDAISEKTYALDLPFLLAPAQLCMFKVPLHSFGKDNSETTQWPIVAAQTRSHEIVVSNVEDKTEKNNTVGFYIKGMSCGGNHLLEMRTHSGKLVQSINLPHNTPSSNIWLIKSRTNVAVVSESGEITIAETTNEGLRVVLKRPLEWKFSSLKVLDAKINVNGTCLALLIKSYEGTILLYYDVLNERLEELPPPMEGTHFTQIQWDNVDDRVLMGVVQQDTDKVVHLCTFFLLPGRGAKFHESLQLHDMNVNLMAVNMLSAILAVENTAVFLSENLESINLKTILMPTFNYGNLQDKLVQSKAIDVAVNVAFGDIIDAIEVMEVLNSREAWESLVKSCICSGYLDLAYICLAKAGNIWPLRLCNGENNMSDDSKVQQGLLSIFTEMVQTVDFLTQSNQHELLIQLHKAIGDWKSAVNTAEHHSRVNVKAVYHDFGFYADESGDLAGSIAAFEQAESLNFCLPKVMLKNGIDIFNDLFDNKNKSKPVFKWWGQYYESKGDDTAAMKCYEAASDAHSLVRLFCRNGDMDKAIATARSSQDSSAFYYLAQQYEAQGSYADAVACYTSARCFMHAVAIAKKHAMQNELMTLGLEGSLQCRIAVARYFEDIGDFHQAANLYWKANQPNRALETCLLAKDISLLKDIVFKLPKWDNPLIFGQAASALELSGDFEGAVQILSTCGQLEQALSILHEHDVAISESLVELFSNHLSKMSKKDSQLTFKKLANLALQQHSYSIASKLLSLCGDRVGAMKALLQSGETDKIIFFANVSGHKHRELYVLAANYLQSLCWRDNPELMQTIIMFYTKANAMNELGGFYEACAQCEIEIFFSYEKAISALKEAQRCSTKVKLDEQRTQMYTRKIELMEKFIAAKVMLAHNVEEGINQCHELLREPDLEITGAVRTGDVLACIIEAFYNSNHIEQAQAVWSTMKMTVPRATAYFPDHTLVEALNDPEPDL</sequence>
<gene>
    <name evidence="8" type="ORF">M427DRAFT_143502</name>
</gene>
<dbReference type="InterPro" id="IPR015943">
    <property type="entry name" value="WD40/YVTN_repeat-like_dom_sf"/>
</dbReference>
<keyword evidence="5" id="KW-0966">Cell projection</keyword>
<keyword evidence="9" id="KW-1185">Reference proteome</keyword>
<evidence type="ECO:0000256" key="3">
    <source>
        <dbReference type="ARBA" id="ARBA00022737"/>
    </source>
</evidence>
<reference evidence="8 9" key="1">
    <citation type="journal article" date="2015" name="Genome Biol. Evol.">
        <title>Phylogenomic analyses indicate that early fungi evolved digesting cell walls of algal ancestors of land plants.</title>
        <authorList>
            <person name="Chang Y."/>
            <person name="Wang S."/>
            <person name="Sekimoto S."/>
            <person name="Aerts A.L."/>
            <person name="Choi C."/>
            <person name="Clum A."/>
            <person name="LaButti K.M."/>
            <person name="Lindquist E.A."/>
            <person name="Yee Ngan C."/>
            <person name="Ohm R.A."/>
            <person name="Salamov A.A."/>
            <person name="Grigoriev I.V."/>
            <person name="Spatafora J.W."/>
            <person name="Berbee M.L."/>
        </authorList>
    </citation>
    <scope>NUCLEOTIDE SEQUENCE [LARGE SCALE GENOMIC DNA]</scope>
    <source>
        <strain evidence="8 9">JEL478</strain>
    </source>
</reference>
<dbReference type="GO" id="GO:0035721">
    <property type="term" value="P:intraciliary retrograde transport"/>
    <property type="evidence" value="ECO:0007669"/>
    <property type="project" value="TreeGrafter"/>
</dbReference>
<dbReference type="InterPro" id="IPR056156">
    <property type="entry name" value="TPR_IF140_C"/>
</dbReference>
<dbReference type="Gene3D" id="2.130.10.10">
    <property type="entry name" value="YVTN repeat-like/Quinoprotein amine dehydrogenase"/>
    <property type="match status" value="1"/>
</dbReference>
<dbReference type="Proteomes" id="UP000070544">
    <property type="component" value="Unassembled WGS sequence"/>
</dbReference>
<keyword evidence="2" id="KW-0853">WD repeat</keyword>
<feature type="domain" description="IF140 C-terminal TPR" evidence="6">
    <location>
        <begin position="998"/>
        <end position="1117"/>
    </location>
</feature>
<comment type="subcellular location">
    <subcellularLocation>
        <location evidence="1">Cell projection</location>
        <location evidence="1">Cilium</location>
    </subcellularLocation>
</comment>
<dbReference type="Gene3D" id="1.25.40.10">
    <property type="entry name" value="Tetratricopeptide repeat domain"/>
    <property type="match status" value="1"/>
</dbReference>
<keyword evidence="3" id="KW-0677">Repeat</keyword>
<evidence type="ECO:0000313" key="9">
    <source>
        <dbReference type="Proteomes" id="UP000070544"/>
    </source>
</evidence>